<dbReference type="AlphaFoldDB" id="A0A934K7R0"/>
<organism evidence="6 7">
    <name type="scientific">Candidatus Dormiibacter inghamiae</name>
    <dbReference type="NCBI Taxonomy" id="3127013"/>
    <lineage>
        <taxon>Bacteria</taxon>
        <taxon>Bacillati</taxon>
        <taxon>Candidatus Dormiibacterota</taxon>
        <taxon>Candidatus Dormibacteria</taxon>
        <taxon>Candidatus Dormibacterales</taxon>
        <taxon>Candidatus Dormibacteraceae</taxon>
        <taxon>Candidatus Dormiibacter</taxon>
    </lineage>
</organism>
<dbReference type="Pfam" id="PF00356">
    <property type="entry name" value="LacI"/>
    <property type="match status" value="1"/>
</dbReference>
<dbReference type="PANTHER" id="PTHR30146">
    <property type="entry name" value="LACI-RELATED TRANSCRIPTIONAL REPRESSOR"/>
    <property type="match status" value="1"/>
</dbReference>
<evidence type="ECO:0000256" key="1">
    <source>
        <dbReference type="ARBA" id="ARBA00022491"/>
    </source>
</evidence>
<name>A0A934K7R0_9BACT</name>
<proteinExistence type="predicted"/>
<dbReference type="CDD" id="cd06278">
    <property type="entry name" value="PBP1_LacI-like"/>
    <property type="match status" value="1"/>
</dbReference>
<dbReference type="SMART" id="SM00354">
    <property type="entry name" value="HTH_LACI"/>
    <property type="match status" value="1"/>
</dbReference>
<dbReference type="EMBL" id="JAEKNQ010000035">
    <property type="protein sequence ID" value="MBJ7603266.1"/>
    <property type="molecule type" value="Genomic_DNA"/>
</dbReference>
<dbReference type="Gene3D" id="3.40.50.2300">
    <property type="match status" value="2"/>
</dbReference>
<dbReference type="Gene3D" id="1.10.260.40">
    <property type="entry name" value="lambda repressor-like DNA-binding domains"/>
    <property type="match status" value="1"/>
</dbReference>
<dbReference type="PROSITE" id="PS50932">
    <property type="entry name" value="HTH_LACI_2"/>
    <property type="match status" value="1"/>
</dbReference>
<keyword evidence="1" id="KW-0678">Repressor</keyword>
<comment type="caution">
    <text evidence="6">The sequence shown here is derived from an EMBL/GenBank/DDBJ whole genome shotgun (WGS) entry which is preliminary data.</text>
</comment>
<keyword evidence="3 6" id="KW-0238">DNA-binding</keyword>
<dbReference type="InterPro" id="IPR046335">
    <property type="entry name" value="LacI/GalR-like_sensor"/>
</dbReference>
<dbReference type="SUPFAM" id="SSF47413">
    <property type="entry name" value="lambda repressor-like DNA-binding domains"/>
    <property type="match status" value="1"/>
</dbReference>
<evidence type="ECO:0000313" key="7">
    <source>
        <dbReference type="Proteomes" id="UP000620075"/>
    </source>
</evidence>
<dbReference type="GO" id="GO:0000976">
    <property type="term" value="F:transcription cis-regulatory region binding"/>
    <property type="evidence" value="ECO:0007669"/>
    <property type="project" value="TreeGrafter"/>
</dbReference>
<dbReference type="CDD" id="cd01392">
    <property type="entry name" value="HTH_LacI"/>
    <property type="match status" value="1"/>
</dbReference>
<dbReference type="InterPro" id="IPR010982">
    <property type="entry name" value="Lambda_DNA-bd_dom_sf"/>
</dbReference>
<protein>
    <submittedName>
        <fullName evidence="6">LacI family DNA-binding transcriptional regulator</fullName>
    </submittedName>
</protein>
<dbReference type="SUPFAM" id="SSF53822">
    <property type="entry name" value="Periplasmic binding protein-like I"/>
    <property type="match status" value="1"/>
</dbReference>
<evidence type="ECO:0000256" key="3">
    <source>
        <dbReference type="ARBA" id="ARBA00023125"/>
    </source>
</evidence>
<dbReference type="PANTHER" id="PTHR30146:SF148">
    <property type="entry name" value="HTH-TYPE TRANSCRIPTIONAL REPRESSOR PURR-RELATED"/>
    <property type="match status" value="1"/>
</dbReference>
<keyword evidence="4" id="KW-0804">Transcription</keyword>
<dbReference type="InterPro" id="IPR028082">
    <property type="entry name" value="Peripla_BP_I"/>
</dbReference>
<dbReference type="InterPro" id="IPR000843">
    <property type="entry name" value="HTH_LacI"/>
</dbReference>
<evidence type="ECO:0000259" key="5">
    <source>
        <dbReference type="PROSITE" id="PS50932"/>
    </source>
</evidence>
<evidence type="ECO:0000256" key="4">
    <source>
        <dbReference type="ARBA" id="ARBA00023163"/>
    </source>
</evidence>
<dbReference type="Proteomes" id="UP000620075">
    <property type="component" value="Unassembled WGS sequence"/>
</dbReference>
<accession>A0A934K7R0</accession>
<evidence type="ECO:0000313" key="6">
    <source>
        <dbReference type="EMBL" id="MBJ7603266.1"/>
    </source>
</evidence>
<dbReference type="Pfam" id="PF13377">
    <property type="entry name" value="Peripla_BP_3"/>
    <property type="match status" value="1"/>
</dbReference>
<reference evidence="6 7" key="1">
    <citation type="submission" date="2020-10" db="EMBL/GenBank/DDBJ databases">
        <title>Ca. Dormibacterota MAGs.</title>
        <authorList>
            <person name="Montgomery K."/>
        </authorList>
    </citation>
    <scope>NUCLEOTIDE SEQUENCE [LARGE SCALE GENOMIC DNA]</scope>
    <source>
        <strain evidence="6">SC8811_S16_3</strain>
    </source>
</reference>
<evidence type="ECO:0000256" key="2">
    <source>
        <dbReference type="ARBA" id="ARBA00023015"/>
    </source>
</evidence>
<dbReference type="InterPro" id="IPR001387">
    <property type="entry name" value="Cro/C1-type_HTH"/>
</dbReference>
<feature type="domain" description="HTH lacI-type" evidence="5">
    <location>
        <begin position="20"/>
        <end position="74"/>
    </location>
</feature>
<dbReference type="RefSeq" id="WP_338179007.1">
    <property type="nucleotide sequence ID" value="NZ_JAEKNQ010000035.1"/>
</dbReference>
<dbReference type="GO" id="GO:0003700">
    <property type="term" value="F:DNA-binding transcription factor activity"/>
    <property type="evidence" value="ECO:0007669"/>
    <property type="project" value="TreeGrafter"/>
</dbReference>
<keyword evidence="2" id="KW-0805">Transcription regulation</keyword>
<sequence length="358" mass="38635">MPPKPVNAVRSLRETALASVTGHDVARAAGVSQSTVSRAFRNDARLSQTKRAHVLEVAKTLGYTPSHLGRSLVTRLTRTVGMAVTDLENPFYPHVVAPLHDALAGLGYRMVLFMERLEGAESDQQALDRLLDRSTDGIVLTTTLLGSGIPRELARRGLPFVFLVRVTDDVGGDCAVVDNALGASLMAAEILRHGHRRVGAIFGPADTSTGRDRERGLRAGIGVADVELPDELVRRGPYGVGTGDQGMERLMDLPMPPTAIFCGNDTIAIGALNAARRRGIEVPGDVSLVGFDDLPMAGWDVFQLTTVNQPMEEMARTAAQLLVDRVEGRSEIGQVRRAVFEPRVVMRSTLGPPPKRRV</sequence>
<dbReference type="SMART" id="SM00530">
    <property type="entry name" value="HTH_XRE"/>
    <property type="match status" value="1"/>
</dbReference>
<gene>
    <name evidence="6" type="ORF">JF888_08785</name>
</gene>